<accession>A0A1L4D238</accession>
<evidence type="ECO:0000313" key="2">
    <source>
        <dbReference type="Proteomes" id="UP000184731"/>
    </source>
</evidence>
<organism evidence="1 2">
    <name type="scientific">Silvanigrella aquatica</name>
    <dbReference type="NCBI Taxonomy" id="1915309"/>
    <lineage>
        <taxon>Bacteria</taxon>
        <taxon>Pseudomonadati</taxon>
        <taxon>Bdellovibrionota</taxon>
        <taxon>Oligoflexia</taxon>
        <taxon>Silvanigrellales</taxon>
        <taxon>Silvanigrellaceae</taxon>
        <taxon>Silvanigrella</taxon>
    </lineage>
</organism>
<dbReference type="InterPro" id="IPR015946">
    <property type="entry name" value="KH_dom-like_a/b"/>
</dbReference>
<protein>
    <submittedName>
        <fullName evidence="1">Uncharacterized protein</fullName>
    </submittedName>
</protein>
<dbReference type="InterPro" id="IPR002347">
    <property type="entry name" value="SDR_fam"/>
</dbReference>
<dbReference type="STRING" id="1915309.AXG55_10265"/>
<dbReference type="PANTHER" id="PTHR43544:SF12">
    <property type="entry name" value="NAD(P)-BINDING ROSSMANN-FOLD SUPERFAMILY PROTEIN"/>
    <property type="match status" value="1"/>
</dbReference>
<dbReference type="EMBL" id="CP017834">
    <property type="protein sequence ID" value="APJ04269.1"/>
    <property type="molecule type" value="Genomic_DNA"/>
</dbReference>
<dbReference type="Gene3D" id="3.40.50.720">
    <property type="entry name" value="NAD(P)-binding Rossmann-like Domain"/>
    <property type="match status" value="1"/>
</dbReference>
<dbReference type="Gene3D" id="3.30.300.20">
    <property type="match status" value="1"/>
</dbReference>
<dbReference type="Proteomes" id="UP000184731">
    <property type="component" value="Chromosome"/>
</dbReference>
<dbReference type="RefSeq" id="WP_148698024.1">
    <property type="nucleotide sequence ID" value="NZ_CP017834.1"/>
</dbReference>
<reference evidence="1 2" key="1">
    <citation type="submission" date="2016-10" db="EMBL/GenBank/DDBJ databases">
        <title>Silvanigrella aquatica sp. nov., isolated from a freshwater lake located in the Black Forest, Germany, description of Silvanigrellaceae fam. nov., Silvanigrellales ord. nov., reclassification of the order Bdellovibrionales in the class Oligoflexia, reclassification of the families Bacteriovoracaceae and Halobacteriovoraceae in the new order Bacteriovoracales ord. nov., and reclassification of the family Pseudobacteriovoracaceae in the order Oligoflexiales.</title>
        <authorList>
            <person name="Hahn M.W."/>
            <person name="Schmidt J."/>
            <person name="Koll U."/>
            <person name="Rohde M."/>
            <person name="Verbag S."/>
            <person name="Pitt A."/>
            <person name="Nakai R."/>
            <person name="Naganuma T."/>
            <person name="Lang E."/>
        </authorList>
    </citation>
    <scope>NUCLEOTIDE SEQUENCE [LARGE SCALE GENOMIC DNA]</scope>
    <source>
        <strain evidence="1 2">MWH-Nonnen-W8red</strain>
    </source>
</reference>
<dbReference type="SUPFAM" id="SSF82784">
    <property type="entry name" value="OsmC-like"/>
    <property type="match status" value="1"/>
</dbReference>
<keyword evidence="2" id="KW-1185">Reference proteome</keyword>
<dbReference type="SUPFAM" id="SSF51735">
    <property type="entry name" value="NAD(P)-binding Rossmann-fold domains"/>
    <property type="match status" value="1"/>
</dbReference>
<dbReference type="GO" id="GO:0005737">
    <property type="term" value="C:cytoplasm"/>
    <property type="evidence" value="ECO:0007669"/>
    <property type="project" value="TreeGrafter"/>
</dbReference>
<proteinExistence type="predicted"/>
<dbReference type="InterPro" id="IPR036291">
    <property type="entry name" value="NAD(P)-bd_dom_sf"/>
</dbReference>
<dbReference type="InterPro" id="IPR036102">
    <property type="entry name" value="OsmC/Ohrsf"/>
</dbReference>
<dbReference type="PRINTS" id="PR00081">
    <property type="entry name" value="GDHRDH"/>
</dbReference>
<dbReference type="GO" id="GO:0016491">
    <property type="term" value="F:oxidoreductase activity"/>
    <property type="evidence" value="ECO:0007669"/>
    <property type="project" value="TreeGrafter"/>
</dbReference>
<evidence type="ECO:0000313" key="1">
    <source>
        <dbReference type="EMBL" id="APJ04269.1"/>
    </source>
</evidence>
<dbReference type="InterPro" id="IPR051468">
    <property type="entry name" value="Fungal_SecMetab_SDRs"/>
</dbReference>
<dbReference type="OrthoDB" id="9804010at2"/>
<dbReference type="KEGG" id="saqi:AXG55_10265"/>
<dbReference type="AlphaFoldDB" id="A0A1L4D238"/>
<gene>
    <name evidence="1" type="ORF">AXG55_10265</name>
</gene>
<dbReference type="Pfam" id="PF00106">
    <property type="entry name" value="adh_short"/>
    <property type="match status" value="1"/>
</dbReference>
<dbReference type="Pfam" id="PF02566">
    <property type="entry name" value="OsmC"/>
    <property type="match status" value="1"/>
</dbReference>
<dbReference type="InterPro" id="IPR003718">
    <property type="entry name" value="OsmC/Ohr_fam"/>
</dbReference>
<sequence length="407" mass="45792">MIKVKAIWTAQPFPHNWEFNAQCEEGQSIPIVVKHDDKSTKMAPNPKEVILQGMATCTGIDVVSILQKMRQPLESLSVECNGKLTEQHPIIFSECNLIYHIKGNDLAPDRVALAVKLSFMDYCGVTAMIKKSGCHITPKLFINEKEVNIWDPKEQLCEKLKKWLKEIALESPKGIALITGSSRGIGYTLAKYLVKEGYAVIPTSRSPVTFEEKEIFESLYLDVTKKNSILALTDLLEKSDIKLSLLIHNAGTLTTVNEISKSNALNLSSREFDEVFQTNFVGIFESNNALIPFMSPHSKILMTSSIMGHSSYEDYSFMAYRISKRAVAHYAKLVALQCDAENKKITILSFHPGSVKTDMNLEGAISLDHCAKNIMKLISEPMTKQLQDNNGEFWSYNEKKSEWQCLK</sequence>
<name>A0A1L4D238_9BACT</name>
<dbReference type="PANTHER" id="PTHR43544">
    <property type="entry name" value="SHORT-CHAIN DEHYDROGENASE/REDUCTASE"/>
    <property type="match status" value="1"/>
</dbReference>